<evidence type="ECO:0000313" key="2">
    <source>
        <dbReference type="EMBL" id="KAK0477825.1"/>
    </source>
</evidence>
<dbReference type="InterPro" id="IPR027948">
    <property type="entry name" value="DUF4436"/>
</dbReference>
<accession>A0AA39UGF0</accession>
<proteinExistence type="predicted"/>
<keyword evidence="3" id="KW-1185">Reference proteome</keyword>
<feature type="transmembrane region" description="Helical" evidence="1">
    <location>
        <begin position="222"/>
        <end position="251"/>
    </location>
</feature>
<evidence type="ECO:0000256" key="1">
    <source>
        <dbReference type="SAM" id="Phobius"/>
    </source>
</evidence>
<dbReference type="AlphaFoldDB" id="A0AA39UGF0"/>
<name>A0AA39UGF0_9AGAR</name>
<comment type="caution">
    <text evidence="2">The sequence shown here is derived from an EMBL/GenBank/DDBJ whole genome shotgun (WGS) entry which is preliminary data.</text>
</comment>
<reference evidence="2" key="1">
    <citation type="submission" date="2023-06" db="EMBL/GenBank/DDBJ databases">
        <authorList>
            <consortium name="Lawrence Berkeley National Laboratory"/>
            <person name="Ahrendt S."/>
            <person name="Sahu N."/>
            <person name="Indic B."/>
            <person name="Wong-Bajracharya J."/>
            <person name="Merenyi Z."/>
            <person name="Ke H.-M."/>
            <person name="Monk M."/>
            <person name="Kocsube S."/>
            <person name="Drula E."/>
            <person name="Lipzen A."/>
            <person name="Balint B."/>
            <person name="Henrissat B."/>
            <person name="Andreopoulos B."/>
            <person name="Martin F.M."/>
            <person name="Harder C.B."/>
            <person name="Rigling D."/>
            <person name="Ford K.L."/>
            <person name="Foster G.D."/>
            <person name="Pangilinan J."/>
            <person name="Papanicolaou A."/>
            <person name="Barry K."/>
            <person name="LaButti K."/>
            <person name="Viragh M."/>
            <person name="Koriabine M."/>
            <person name="Yan M."/>
            <person name="Riley R."/>
            <person name="Champramary S."/>
            <person name="Plett K.L."/>
            <person name="Tsai I.J."/>
            <person name="Slot J."/>
            <person name="Sipos G."/>
            <person name="Plett J."/>
            <person name="Nagy L.G."/>
            <person name="Grigoriev I.V."/>
        </authorList>
    </citation>
    <scope>NUCLEOTIDE SEQUENCE</scope>
    <source>
        <strain evidence="2">ICMP 16352</strain>
    </source>
</reference>
<feature type="transmembrane region" description="Helical" evidence="1">
    <location>
        <begin position="289"/>
        <end position="312"/>
    </location>
</feature>
<organism evidence="2 3">
    <name type="scientific">Armillaria novae-zelandiae</name>
    <dbReference type="NCBI Taxonomy" id="153914"/>
    <lineage>
        <taxon>Eukaryota</taxon>
        <taxon>Fungi</taxon>
        <taxon>Dikarya</taxon>
        <taxon>Basidiomycota</taxon>
        <taxon>Agaricomycotina</taxon>
        <taxon>Agaricomycetes</taxon>
        <taxon>Agaricomycetidae</taxon>
        <taxon>Agaricales</taxon>
        <taxon>Marasmiineae</taxon>
        <taxon>Physalacriaceae</taxon>
        <taxon>Armillaria</taxon>
    </lineage>
</organism>
<keyword evidence="1" id="KW-1133">Transmembrane helix</keyword>
<dbReference type="EMBL" id="JAUEPR010000015">
    <property type="protein sequence ID" value="KAK0477825.1"/>
    <property type="molecule type" value="Genomic_DNA"/>
</dbReference>
<gene>
    <name evidence="2" type="ORF">IW261DRAFT_252607</name>
</gene>
<sequence length="375" mass="41949">MPPHQRQSRVLCCFTTSLSFFILFPIMWLVFTFVLGLKVDGSSEDLKNANRSIILQPRLVSADIPQATMLLEWSVSESQPCSSSQNINCSVFDIFLIINLSPSDARYNNGPYGNSTSLDPIFTWNSTHIWDTFRTELTLVSSSGALFFYPFDYYGTTIMAFAQNMSTKVPVGVSLNISPEPISGLNTETTFAPTYTDQCNIADIPPGLVTCITFTLQRTTSVIAYCLIITVTFWMVTLMICLIMIATVFFGFRQRNEVVVVPIGTVFAFTQLRSSMPGAPEGFGGVLDIAGLLPCLVLLSISSITMIGMYLLENPDDPSRKVLTWSVLKDSISYCFRCSSNTAKEWVQRVKFGIMIARQIYRERENFEIHLTNIV</sequence>
<dbReference type="Proteomes" id="UP001175227">
    <property type="component" value="Unassembled WGS sequence"/>
</dbReference>
<protein>
    <submittedName>
        <fullName evidence="2">Uncharacterized protein</fullName>
    </submittedName>
</protein>
<keyword evidence="1" id="KW-0812">Transmembrane</keyword>
<keyword evidence="1" id="KW-0472">Membrane</keyword>
<evidence type="ECO:0000313" key="3">
    <source>
        <dbReference type="Proteomes" id="UP001175227"/>
    </source>
</evidence>
<feature type="transmembrane region" description="Helical" evidence="1">
    <location>
        <begin position="12"/>
        <end position="37"/>
    </location>
</feature>
<dbReference type="Pfam" id="PF14494">
    <property type="entry name" value="DUF4436"/>
    <property type="match status" value="1"/>
</dbReference>